<sequence length="78" mass="9118">MKTLKSYYLFGMFIILAAHTVILGTMLANEKKVKASEDNKNNNVFYPKNSIKLYPSNDRYTDSLLKRHQVFVKEFVLK</sequence>
<keyword evidence="3" id="KW-1185">Reference proteome</keyword>
<feature type="transmembrane region" description="Helical" evidence="1">
    <location>
        <begin position="6"/>
        <end position="28"/>
    </location>
</feature>
<evidence type="ECO:0000313" key="3">
    <source>
        <dbReference type="Proteomes" id="UP000660024"/>
    </source>
</evidence>
<accession>A0ABS1BJW9</accession>
<protein>
    <submittedName>
        <fullName evidence="2">Uncharacterized protein</fullName>
    </submittedName>
</protein>
<organism evidence="2 3">
    <name type="scientific">Pedobacter segetis</name>
    <dbReference type="NCBI Taxonomy" id="2793069"/>
    <lineage>
        <taxon>Bacteria</taxon>
        <taxon>Pseudomonadati</taxon>
        <taxon>Bacteroidota</taxon>
        <taxon>Sphingobacteriia</taxon>
        <taxon>Sphingobacteriales</taxon>
        <taxon>Sphingobacteriaceae</taxon>
        <taxon>Pedobacter</taxon>
    </lineage>
</organism>
<keyword evidence="1" id="KW-0472">Membrane</keyword>
<name>A0ABS1BJW9_9SPHI</name>
<evidence type="ECO:0000256" key="1">
    <source>
        <dbReference type="SAM" id="Phobius"/>
    </source>
</evidence>
<keyword evidence="1" id="KW-0812">Transmembrane</keyword>
<reference evidence="2 3" key="1">
    <citation type="submission" date="2020-12" db="EMBL/GenBank/DDBJ databases">
        <title>Bacterial novel species Pedobacter sp. SD-b isolated from soil.</title>
        <authorList>
            <person name="Jung H.-Y."/>
        </authorList>
    </citation>
    <scope>NUCLEOTIDE SEQUENCE [LARGE SCALE GENOMIC DNA]</scope>
    <source>
        <strain evidence="2 3">SD-b</strain>
    </source>
</reference>
<dbReference type="RefSeq" id="WP_200585415.1">
    <property type="nucleotide sequence ID" value="NZ_JAEHFY010000008.1"/>
</dbReference>
<evidence type="ECO:0000313" key="2">
    <source>
        <dbReference type="EMBL" id="MBK0382631.1"/>
    </source>
</evidence>
<proteinExistence type="predicted"/>
<gene>
    <name evidence="2" type="ORF">I5M32_06615</name>
</gene>
<dbReference type="Proteomes" id="UP000660024">
    <property type="component" value="Unassembled WGS sequence"/>
</dbReference>
<comment type="caution">
    <text evidence="2">The sequence shown here is derived from an EMBL/GenBank/DDBJ whole genome shotgun (WGS) entry which is preliminary data.</text>
</comment>
<dbReference type="EMBL" id="JAEHFY010000008">
    <property type="protein sequence ID" value="MBK0382631.1"/>
    <property type="molecule type" value="Genomic_DNA"/>
</dbReference>
<keyword evidence="1" id="KW-1133">Transmembrane helix</keyword>